<dbReference type="RefSeq" id="XP_013089374.2">
    <property type="nucleotide sequence ID" value="XM_013233920.2"/>
</dbReference>
<sequence length="578" mass="64350">MSGTVKPLPLGLQLTWSAAIYDPRPTDLILLVQDIAFGVHKDVLQTNCDYFRAMFTLQMVELTKDVITLNLFQPKPFQILLESFYSGYLQPTEDNIFSLCETAQMLQVSSSLLSKCSNFLLSWINCDSVFDIMFRSNSTTLYFPEVHSAAKRYALAHFSDLLKSDVLHKLSLEELCIYLSDKYLVVEKEVEVVGALRTWFQHNDQVPTHTVSDIVLKCVHTHETPSSIQHVVKALIDSDESHLNDISVFLKERQKLHDIFMFWSLSDSGVSTGYGDVFRVSPSTWQASKYDNMDAVEALPVSDMGTAVCCVASVVYLSGGGNKFGAVNWIRDIWMFDFSLPVERWTAVGKLTESRRHHAMVSVENCLFIFGGFGKFRVRNIKLECFHLSTGLWEVLPVMLEHVVSPAAVTSGKTIYYLGKGQTIYSFNTIVKSWTCYQCQSLPSPGVMSVAMHVDPRKSNSFLGLFSGDGKCCLQSFHLDGPIVQAREECSLSLDSNLTFAGSVISGANMLLFFCTSKEDTTRSSGTSESLIVRSFCLQTGLLTDSQVITGVCNALSIVCLPHIPVTQCLLLSPNADQ</sequence>
<dbReference type="Gene3D" id="3.30.710.10">
    <property type="entry name" value="Potassium Channel Kv1.1, Chain A"/>
    <property type="match status" value="1"/>
</dbReference>
<keyword evidence="1" id="KW-0880">Kelch repeat</keyword>
<dbReference type="CDD" id="cd18186">
    <property type="entry name" value="BTB_POZ_ZBTB_KLHL-like"/>
    <property type="match status" value="1"/>
</dbReference>
<proteinExistence type="predicted"/>
<dbReference type="AlphaFoldDB" id="A0A2C9M1T2"/>
<dbReference type="SUPFAM" id="SSF117281">
    <property type="entry name" value="Kelch motif"/>
    <property type="match status" value="1"/>
</dbReference>
<dbReference type="Gene3D" id="2.120.10.80">
    <property type="entry name" value="Kelch-type beta propeller"/>
    <property type="match status" value="1"/>
</dbReference>
<dbReference type="Pfam" id="PF00651">
    <property type="entry name" value="BTB"/>
    <property type="match status" value="1"/>
</dbReference>
<evidence type="ECO:0000256" key="2">
    <source>
        <dbReference type="ARBA" id="ARBA00022737"/>
    </source>
</evidence>
<evidence type="ECO:0000259" key="3">
    <source>
        <dbReference type="PROSITE" id="PS50097"/>
    </source>
</evidence>
<protein>
    <recommendedName>
        <fullName evidence="3">BTB domain-containing protein</fullName>
    </recommendedName>
</protein>
<dbReference type="InterPro" id="IPR000210">
    <property type="entry name" value="BTB/POZ_dom"/>
</dbReference>
<organism evidence="4 5">
    <name type="scientific">Biomphalaria glabrata</name>
    <name type="common">Bloodfluke planorb</name>
    <name type="synonym">Freshwater snail</name>
    <dbReference type="NCBI Taxonomy" id="6526"/>
    <lineage>
        <taxon>Eukaryota</taxon>
        <taxon>Metazoa</taxon>
        <taxon>Spiralia</taxon>
        <taxon>Lophotrochozoa</taxon>
        <taxon>Mollusca</taxon>
        <taxon>Gastropoda</taxon>
        <taxon>Heterobranchia</taxon>
        <taxon>Euthyneura</taxon>
        <taxon>Panpulmonata</taxon>
        <taxon>Hygrophila</taxon>
        <taxon>Lymnaeoidea</taxon>
        <taxon>Planorbidae</taxon>
        <taxon>Biomphalaria</taxon>
    </lineage>
</organism>
<dbReference type="PROSITE" id="PS50097">
    <property type="entry name" value="BTB"/>
    <property type="match status" value="1"/>
</dbReference>
<reference evidence="4" key="1">
    <citation type="submission" date="2020-05" db="UniProtKB">
        <authorList>
            <consortium name="EnsemblMetazoa"/>
        </authorList>
    </citation>
    <scope>IDENTIFICATION</scope>
    <source>
        <strain evidence="4">BB02</strain>
    </source>
</reference>
<dbReference type="SMART" id="SM00875">
    <property type="entry name" value="BACK"/>
    <property type="match status" value="1"/>
</dbReference>
<dbReference type="KEGG" id="bgt:106073388"/>
<dbReference type="Proteomes" id="UP000076420">
    <property type="component" value="Unassembled WGS sequence"/>
</dbReference>
<dbReference type="InterPro" id="IPR011333">
    <property type="entry name" value="SKP1/BTB/POZ_sf"/>
</dbReference>
<dbReference type="EnsemblMetazoa" id="BGLB037528-RA">
    <property type="protein sequence ID" value="BGLB037528-PA"/>
    <property type="gene ID" value="BGLB037528"/>
</dbReference>
<dbReference type="VEuPathDB" id="VectorBase:BGLB037528"/>
<dbReference type="VEuPathDB" id="VectorBase:BGLAX_027911"/>
<dbReference type="PANTHER" id="PTHR24412:SF272">
    <property type="entry name" value="KELCH-LIKE PROTEIN DIABLO"/>
    <property type="match status" value="1"/>
</dbReference>
<dbReference type="SMART" id="SM00225">
    <property type="entry name" value="BTB"/>
    <property type="match status" value="1"/>
</dbReference>
<dbReference type="Gene3D" id="1.25.40.420">
    <property type="match status" value="1"/>
</dbReference>
<dbReference type="InterPro" id="IPR006652">
    <property type="entry name" value="Kelch_1"/>
</dbReference>
<dbReference type="Pfam" id="PF07707">
    <property type="entry name" value="BACK"/>
    <property type="match status" value="1"/>
</dbReference>
<keyword evidence="2" id="KW-0677">Repeat</keyword>
<dbReference type="OrthoDB" id="10027872at2759"/>
<evidence type="ECO:0000313" key="5">
    <source>
        <dbReference type="Proteomes" id="UP000076420"/>
    </source>
</evidence>
<feature type="domain" description="BTB" evidence="3">
    <location>
        <begin position="26"/>
        <end position="93"/>
    </location>
</feature>
<evidence type="ECO:0000313" key="4">
    <source>
        <dbReference type="EnsemblMetazoa" id="BGLB037528-PA"/>
    </source>
</evidence>
<dbReference type="SUPFAM" id="SSF54695">
    <property type="entry name" value="POZ domain"/>
    <property type="match status" value="1"/>
</dbReference>
<accession>A0A2C9M1T2</accession>
<dbReference type="InterPro" id="IPR015915">
    <property type="entry name" value="Kelch-typ_b-propeller"/>
</dbReference>
<evidence type="ECO:0000256" key="1">
    <source>
        <dbReference type="ARBA" id="ARBA00022441"/>
    </source>
</evidence>
<dbReference type="STRING" id="6526.A0A2C9M1T2"/>
<dbReference type="Pfam" id="PF01344">
    <property type="entry name" value="Kelch_1"/>
    <property type="match status" value="1"/>
</dbReference>
<dbReference type="PANTHER" id="PTHR24412">
    <property type="entry name" value="KELCH PROTEIN"/>
    <property type="match status" value="1"/>
</dbReference>
<gene>
    <name evidence="4" type="primary">106073388</name>
</gene>
<name>A0A2C9M1T2_BIOGL</name>
<dbReference type="InterPro" id="IPR011705">
    <property type="entry name" value="BACK"/>
</dbReference>